<evidence type="ECO:0000256" key="3">
    <source>
        <dbReference type="ARBA" id="ARBA00023163"/>
    </source>
</evidence>
<name>W0ECD9_9FIRM</name>
<proteinExistence type="predicted"/>
<dbReference type="PANTHER" id="PTHR44846:SF17">
    <property type="entry name" value="GNTR-FAMILY TRANSCRIPTIONAL REGULATOR"/>
    <property type="match status" value="1"/>
</dbReference>
<dbReference type="KEGG" id="dmt:DESME_08775"/>
<dbReference type="InterPro" id="IPR036390">
    <property type="entry name" value="WH_DNA-bd_sf"/>
</dbReference>
<dbReference type="GO" id="GO:0003677">
    <property type="term" value="F:DNA binding"/>
    <property type="evidence" value="ECO:0007669"/>
    <property type="project" value="UniProtKB-KW"/>
</dbReference>
<protein>
    <recommendedName>
        <fullName evidence="4">HTH gntR-type domain-containing protein</fullName>
    </recommendedName>
</protein>
<keyword evidence="1" id="KW-0805">Transcription regulation</keyword>
<evidence type="ECO:0000313" key="6">
    <source>
        <dbReference type="Proteomes" id="UP000010847"/>
    </source>
</evidence>
<dbReference type="SMART" id="SM00345">
    <property type="entry name" value="HTH_GNTR"/>
    <property type="match status" value="1"/>
</dbReference>
<evidence type="ECO:0000256" key="1">
    <source>
        <dbReference type="ARBA" id="ARBA00023015"/>
    </source>
</evidence>
<dbReference type="Gene3D" id="1.10.10.10">
    <property type="entry name" value="Winged helix-like DNA-binding domain superfamily/Winged helix DNA-binding domain"/>
    <property type="match status" value="1"/>
</dbReference>
<organism evidence="5 6">
    <name type="scientific">Desulfitobacterium metallireducens DSM 15288</name>
    <dbReference type="NCBI Taxonomy" id="871968"/>
    <lineage>
        <taxon>Bacteria</taxon>
        <taxon>Bacillati</taxon>
        <taxon>Bacillota</taxon>
        <taxon>Clostridia</taxon>
        <taxon>Eubacteriales</taxon>
        <taxon>Desulfitobacteriaceae</taxon>
        <taxon>Desulfitobacterium</taxon>
    </lineage>
</organism>
<dbReference type="InterPro" id="IPR036388">
    <property type="entry name" value="WH-like_DNA-bd_sf"/>
</dbReference>
<gene>
    <name evidence="5" type="ORF">DESME_08775</name>
</gene>
<dbReference type="eggNOG" id="COG2188">
    <property type="taxonomic scope" value="Bacteria"/>
</dbReference>
<dbReference type="EMBL" id="CP007032">
    <property type="protein sequence ID" value="AHF08550.1"/>
    <property type="molecule type" value="Genomic_DNA"/>
</dbReference>
<sequence length="85" mass="9734">MTNSPVYLRILKEIKEKINSSVLKPGDILPAKSSLSQQYGVSRATVRNGLALLVVEQKFFDIVNKPIWLWISRRNFGAAKYRSRK</sequence>
<dbReference type="InterPro" id="IPR050679">
    <property type="entry name" value="Bact_HTH_transcr_reg"/>
</dbReference>
<keyword evidence="6" id="KW-1185">Reference proteome</keyword>
<dbReference type="RefSeq" id="WP_006718594.1">
    <property type="nucleotide sequence ID" value="NZ_CP007032.1"/>
</dbReference>
<dbReference type="SUPFAM" id="SSF46785">
    <property type="entry name" value="Winged helix' DNA-binding domain"/>
    <property type="match status" value="1"/>
</dbReference>
<reference evidence="5 6" key="1">
    <citation type="submission" date="2013-12" db="EMBL/GenBank/DDBJ databases">
        <authorList>
            <consortium name="DOE Joint Genome Institute"/>
            <person name="Smidt H."/>
            <person name="Huntemann M."/>
            <person name="Han J."/>
            <person name="Chen A."/>
            <person name="Kyrpides N."/>
            <person name="Mavromatis K."/>
            <person name="Markowitz V."/>
            <person name="Palaniappan K."/>
            <person name="Ivanova N."/>
            <person name="Schaumberg A."/>
            <person name="Pati A."/>
            <person name="Liolios K."/>
            <person name="Nordberg H.P."/>
            <person name="Cantor M.N."/>
            <person name="Hua S.X."/>
            <person name="Woyke T."/>
        </authorList>
    </citation>
    <scope>NUCLEOTIDE SEQUENCE [LARGE SCALE GENOMIC DNA]</scope>
    <source>
        <strain evidence="6">DSM 15288</strain>
    </source>
</reference>
<dbReference type="InterPro" id="IPR000524">
    <property type="entry name" value="Tscrpt_reg_HTH_GntR"/>
</dbReference>
<keyword evidence="3" id="KW-0804">Transcription</keyword>
<dbReference type="PANTHER" id="PTHR44846">
    <property type="entry name" value="MANNOSYL-D-GLYCERATE TRANSPORT/METABOLISM SYSTEM REPRESSOR MNGR-RELATED"/>
    <property type="match status" value="1"/>
</dbReference>
<dbReference type="GO" id="GO:0003700">
    <property type="term" value="F:DNA-binding transcription factor activity"/>
    <property type="evidence" value="ECO:0007669"/>
    <property type="project" value="InterPro"/>
</dbReference>
<dbReference type="OrthoDB" id="46236at2"/>
<evidence type="ECO:0000259" key="4">
    <source>
        <dbReference type="PROSITE" id="PS50949"/>
    </source>
</evidence>
<dbReference type="Pfam" id="PF00392">
    <property type="entry name" value="GntR"/>
    <property type="match status" value="1"/>
</dbReference>
<dbReference type="AlphaFoldDB" id="W0ECD9"/>
<feature type="domain" description="HTH gntR-type" evidence="4">
    <location>
        <begin position="4"/>
        <end position="74"/>
    </location>
</feature>
<dbReference type="CDD" id="cd07377">
    <property type="entry name" value="WHTH_GntR"/>
    <property type="match status" value="1"/>
</dbReference>
<evidence type="ECO:0000313" key="5">
    <source>
        <dbReference type="EMBL" id="AHF08550.1"/>
    </source>
</evidence>
<dbReference type="STRING" id="871968.DESME_08775"/>
<evidence type="ECO:0000256" key="2">
    <source>
        <dbReference type="ARBA" id="ARBA00023125"/>
    </source>
</evidence>
<dbReference type="Proteomes" id="UP000010847">
    <property type="component" value="Chromosome"/>
</dbReference>
<dbReference type="GO" id="GO:0045892">
    <property type="term" value="P:negative regulation of DNA-templated transcription"/>
    <property type="evidence" value="ECO:0007669"/>
    <property type="project" value="TreeGrafter"/>
</dbReference>
<keyword evidence="2" id="KW-0238">DNA-binding</keyword>
<accession>W0ECD9</accession>
<dbReference type="HOGENOM" id="CLU_2507246_0_0_9"/>
<dbReference type="PROSITE" id="PS50949">
    <property type="entry name" value="HTH_GNTR"/>
    <property type="match status" value="1"/>
</dbReference>